<dbReference type="CTD" id="20320673"/>
<keyword evidence="3" id="KW-1185">Reference proteome</keyword>
<sequence>MVSDVPANIKTKNNRHQLQVDADRKVCISKPTPAYRLALSRLRRPDSISALVLPYDSTAARHRKRITAELLLLNITPYVIVLSYTVHLSVASTQHRDGQKELCETNSLLACEVHVLLSVIYEA</sequence>
<evidence type="ECO:0000313" key="2">
    <source>
        <dbReference type="EMBL" id="KER26214.1"/>
    </source>
</evidence>
<reference evidence="2 3" key="1">
    <citation type="submission" date="2013-11" db="EMBL/GenBank/DDBJ databases">
        <title>Opisthorchis viverrini - life in the bile duct.</title>
        <authorList>
            <person name="Young N.D."/>
            <person name="Nagarajan N."/>
            <person name="Lin S.J."/>
            <person name="Korhonen P.K."/>
            <person name="Jex A.R."/>
            <person name="Hall R.S."/>
            <person name="Safavi-Hemami H."/>
            <person name="Kaewkong W."/>
            <person name="Bertrand D."/>
            <person name="Gao S."/>
            <person name="Seet Q."/>
            <person name="Wongkham S."/>
            <person name="Teh B.T."/>
            <person name="Wongkham C."/>
            <person name="Intapan P.M."/>
            <person name="Maleewong W."/>
            <person name="Yang X."/>
            <person name="Hu M."/>
            <person name="Wang Z."/>
            <person name="Hofmann A."/>
            <person name="Sternberg P.W."/>
            <person name="Tan P."/>
            <person name="Wang J."/>
            <person name="Gasser R.B."/>
        </authorList>
    </citation>
    <scope>NUCLEOTIDE SEQUENCE [LARGE SCALE GENOMIC DNA]</scope>
</reference>
<feature type="transmembrane region" description="Helical" evidence="1">
    <location>
        <begin position="70"/>
        <end position="90"/>
    </location>
</feature>
<protein>
    <submittedName>
        <fullName evidence="2">Uncharacterized protein</fullName>
    </submittedName>
</protein>
<evidence type="ECO:0000256" key="1">
    <source>
        <dbReference type="SAM" id="Phobius"/>
    </source>
</evidence>
<dbReference type="GeneID" id="20320673"/>
<gene>
    <name evidence="2" type="ORF">T265_06494</name>
</gene>
<keyword evidence="1" id="KW-1133">Transmembrane helix</keyword>
<dbReference type="EMBL" id="KL596753">
    <property type="protein sequence ID" value="KER26214.1"/>
    <property type="molecule type" value="Genomic_DNA"/>
</dbReference>
<dbReference type="AlphaFoldDB" id="A0A075ADR6"/>
<keyword evidence="1" id="KW-0472">Membrane</keyword>
<dbReference type="Proteomes" id="UP000054324">
    <property type="component" value="Unassembled WGS sequence"/>
</dbReference>
<keyword evidence="1" id="KW-0812">Transmembrane</keyword>
<accession>A0A075ADR6</accession>
<organism evidence="2 3">
    <name type="scientific">Opisthorchis viverrini</name>
    <name type="common">Southeast Asian liver fluke</name>
    <dbReference type="NCBI Taxonomy" id="6198"/>
    <lineage>
        <taxon>Eukaryota</taxon>
        <taxon>Metazoa</taxon>
        <taxon>Spiralia</taxon>
        <taxon>Lophotrochozoa</taxon>
        <taxon>Platyhelminthes</taxon>
        <taxon>Trematoda</taxon>
        <taxon>Digenea</taxon>
        <taxon>Opisthorchiida</taxon>
        <taxon>Opisthorchiata</taxon>
        <taxon>Opisthorchiidae</taxon>
        <taxon>Opisthorchis</taxon>
    </lineage>
</organism>
<dbReference type="KEGG" id="ovi:T265_06494"/>
<dbReference type="RefSeq" id="XP_009170032.1">
    <property type="nucleotide sequence ID" value="XM_009171768.1"/>
</dbReference>
<name>A0A075ADR6_OPIVI</name>
<dbReference type="OrthoDB" id="430364at2759"/>
<evidence type="ECO:0000313" key="3">
    <source>
        <dbReference type="Proteomes" id="UP000054324"/>
    </source>
</evidence>
<proteinExistence type="predicted"/>